<keyword evidence="6 9" id="KW-0067">ATP-binding</keyword>
<dbReference type="FunFam" id="3.30.70.141:FF:000002">
    <property type="entry name" value="Nucleoside diphosphate kinase"/>
    <property type="match status" value="1"/>
</dbReference>
<organism evidence="11 12">
    <name type="scientific">Nannochloropsis gaditana</name>
    <dbReference type="NCBI Taxonomy" id="72520"/>
    <lineage>
        <taxon>Eukaryota</taxon>
        <taxon>Sar</taxon>
        <taxon>Stramenopiles</taxon>
        <taxon>Ochrophyta</taxon>
        <taxon>Eustigmatophyceae</taxon>
        <taxon>Eustigmatales</taxon>
        <taxon>Monodopsidaceae</taxon>
        <taxon>Nannochloropsis</taxon>
    </lineage>
</organism>
<reference evidence="11 12" key="1">
    <citation type="journal article" date="2014" name="Mol. Plant">
        <title>Chromosome Scale Genome Assembly and Transcriptome Profiling of Nannochloropsis gaditana in Nitrogen Depletion.</title>
        <authorList>
            <person name="Corteggiani Carpinelli E."/>
            <person name="Telatin A."/>
            <person name="Vitulo N."/>
            <person name="Forcato C."/>
            <person name="D'Angelo M."/>
            <person name="Schiavon R."/>
            <person name="Vezzi A."/>
            <person name="Giacometti G.M."/>
            <person name="Morosinotto T."/>
            <person name="Valle G."/>
        </authorList>
    </citation>
    <scope>NUCLEOTIDE SEQUENCE [LARGE SCALE GENOMIC DNA]</scope>
    <source>
        <strain evidence="11 12">B-31</strain>
    </source>
</reference>
<dbReference type="EMBL" id="AZIL01000609">
    <property type="protein sequence ID" value="EWM26764.1"/>
    <property type="molecule type" value="Genomic_DNA"/>
</dbReference>
<feature type="domain" description="Nucleoside diphosphate kinase-like" evidence="10">
    <location>
        <begin position="79"/>
        <end position="216"/>
    </location>
</feature>
<evidence type="ECO:0000256" key="6">
    <source>
        <dbReference type="ARBA" id="ARBA00022840"/>
    </source>
</evidence>
<evidence type="ECO:0000256" key="7">
    <source>
        <dbReference type="PROSITE-ProRule" id="PRU00706"/>
    </source>
</evidence>
<dbReference type="CDD" id="cd04413">
    <property type="entry name" value="NDPk_I"/>
    <property type="match status" value="1"/>
</dbReference>
<feature type="binding site" evidence="7">
    <location>
        <position position="190"/>
    </location>
    <ligand>
        <name>ATP</name>
        <dbReference type="ChEBI" id="CHEBI:30616"/>
    </ligand>
</feature>
<dbReference type="InterPro" id="IPR034907">
    <property type="entry name" value="NDK-like_dom"/>
</dbReference>
<evidence type="ECO:0000256" key="2">
    <source>
        <dbReference type="ARBA" id="ARBA00008142"/>
    </source>
</evidence>
<dbReference type="HAMAP" id="MF_00451">
    <property type="entry name" value="NDP_kinase"/>
    <property type="match status" value="1"/>
</dbReference>
<evidence type="ECO:0000256" key="1">
    <source>
        <dbReference type="ARBA" id="ARBA00001946"/>
    </source>
</evidence>
<dbReference type="EC" id="2.7.4.6" evidence="9"/>
<sequence>MFATTMTRCLRRAAGIRAFSSSMGRTTAFTAKRASYRVLGGLALFAAGTVWAAQGAHFDTPTLCSAGKAPFTGVPGTDKERTFIAIKPDGVQRGLIAAIIARFENKGFKLVALKMLWPTKEKAESHYADLATKPFFKGLVAYFSSGPIVAMVWEGKDAIKTGRVLLGATNPAAAVPGTIRGDLAISVGRNICHGSDGPESAVHEIANWFTPEEVSDYPRSLDEWIVSDN</sequence>
<comment type="cofactor">
    <cofactor evidence="1">
        <name>Mg(2+)</name>
        <dbReference type="ChEBI" id="CHEBI:18420"/>
    </cofactor>
</comment>
<feature type="binding site" evidence="7">
    <location>
        <position position="87"/>
    </location>
    <ligand>
        <name>ATP</name>
        <dbReference type="ChEBI" id="CHEBI:30616"/>
    </ligand>
</feature>
<feature type="binding site" evidence="7">
    <location>
        <position position="135"/>
    </location>
    <ligand>
        <name>ATP</name>
        <dbReference type="ChEBI" id="CHEBI:30616"/>
    </ligand>
</feature>
<dbReference type="InterPro" id="IPR023005">
    <property type="entry name" value="Nucleoside_diP_kinase_AS"/>
</dbReference>
<dbReference type="PANTHER" id="PTHR11349">
    <property type="entry name" value="NUCLEOSIDE DIPHOSPHATE KINASE"/>
    <property type="match status" value="1"/>
</dbReference>
<evidence type="ECO:0000313" key="11">
    <source>
        <dbReference type="EMBL" id="EWM26764.1"/>
    </source>
</evidence>
<dbReference type="NCBIfam" id="NF001908">
    <property type="entry name" value="PRK00668.1"/>
    <property type="match status" value="1"/>
</dbReference>
<dbReference type="Proteomes" id="UP000019335">
    <property type="component" value="Chromosome 8"/>
</dbReference>
<keyword evidence="4 9" id="KW-0547">Nucleotide-binding</keyword>
<proteinExistence type="inferred from homology"/>
<dbReference type="Gene3D" id="3.30.70.141">
    <property type="entry name" value="Nucleoside diphosphate kinase-like domain"/>
    <property type="match status" value="1"/>
</dbReference>
<feature type="binding site" evidence="7">
    <location>
        <position position="163"/>
    </location>
    <ligand>
        <name>ATP</name>
        <dbReference type="ChEBI" id="CHEBI:30616"/>
    </ligand>
</feature>
<dbReference type="PRINTS" id="PR01243">
    <property type="entry name" value="NUCDPKINASE"/>
</dbReference>
<feature type="binding site" evidence="7">
    <location>
        <position position="180"/>
    </location>
    <ligand>
        <name>ATP</name>
        <dbReference type="ChEBI" id="CHEBI:30616"/>
    </ligand>
</feature>
<evidence type="ECO:0000256" key="9">
    <source>
        <dbReference type="RuleBase" id="RU004013"/>
    </source>
</evidence>
<dbReference type="PROSITE" id="PS51374">
    <property type="entry name" value="NDPK_LIKE"/>
    <property type="match status" value="1"/>
</dbReference>
<evidence type="ECO:0000313" key="12">
    <source>
        <dbReference type="Proteomes" id="UP000019335"/>
    </source>
</evidence>
<dbReference type="InterPro" id="IPR001564">
    <property type="entry name" value="Nucleoside_diP_kinase"/>
</dbReference>
<evidence type="ECO:0000256" key="4">
    <source>
        <dbReference type="ARBA" id="ARBA00022741"/>
    </source>
</evidence>
<dbReference type="OrthoDB" id="2162449at2759"/>
<dbReference type="GO" id="GO:0004550">
    <property type="term" value="F:nucleoside diphosphate kinase activity"/>
    <property type="evidence" value="ECO:0007669"/>
    <property type="project" value="UniProtKB-EC"/>
</dbReference>
<comment type="catalytic activity">
    <reaction evidence="9">
        <text>a 2'-deoxyribonucleoside 5'-diphosphate + ATP = a 2'-deoxyribonucleoside 5'-triphosphate + ADP</text>
        <dbReference type="Rhea" id="RHEA:44640"/>
        <dbReference type="ChEBI" id="CHEBI:30616"/>
        <dbReference type="ChEBI" id="CHEBI:61560"/>
        <dbReference type="ChEBI" id="CHEBI:73316"/>
        <dbReference type="ChEBI" id="CHEBI:456216"/>
        <dbReference type="EC" id="2.7.4.6"/>
    </reaction>
</comment>
<keyword evidence="12" id="KW-1185">Reference proteome</keyword>
<comment type="caution">
    <text evidence="11">The sequence shown here is derived from an EMBL/GenBank/DDBJ whole genome shotgun (WGS) entry which is preliminary data.</text>
</comment>
<feature type="active site" description="Pros-phosphohistidine intermediate" evidence="7">
    <location>
        <position position="193"/>
    </location>
</feature>
<accession>W7U259</accession>
<comment type="similarity">
    <text evidence="2 7 8">Belongs to the NDK family.</text>
</comment>
<protein>
    <recommendedName>
        <fullName evidence="9">Nucleoside diphosphate kinase</fullName>
        <ecNumber evidence="9">2.7.4.6</ecNumber>
    </recommendedName>
</protein>
<evidence type="ECO:0000259" key="10">
    <source>
        <dbReference type="SMART" id="SM00562"/>
    </source>
</evidence>
<dbReference type="GO" id="GO:0006183">
    <property type="term" value="P:GTP biosynthetic process"/>
    <property type="evidence" value="ECO:0007669"/>
    <property type="project" value="InterPro"/>
</dbReference>
<evidence type="ECO:0000256" key="3">
    <source>
        <dbReference type="ARBA" id="ARBA00022679"/>
    </source>
</evidence>
<feature type="binding site" evidence="7">
    <location>
        <position position="169"/>
    </location>
    <ligand>
        <name>ATP</name>
        <dbReference type="ChEBI" id="CHEBI:30616"/>
    </ligand>
</feature>
<dbReference type="GO" id="GO:0005524">
    <property type="term" value="F:ATP binding"/>
    <property type="evidence" value="ECO:0007669"/>
    <property type="project" value="UniProtKB-KW"/>
</dbReference>
<dbReference type="GO" id="GO:0006241">
    <property type="term" value="P:CTP biosynthetic process"/>
    <property type="evidence" value="ECO:0007669"/>
    <property type="project" value="InterPro"/>
</dbReference>
<dbReference type="Pfam" id="PF00334">
    <property type="entry name" value="NDK"/>
    <property type="match status" value="1"/>
</dbReference>
<name>W7U259_9STRA</name>
<gene>
    <name evidence="11" type="ORF">Naga_100001g189</name>
</gene>
<keyword evidence="3 9" id="KW-0808">Transferase</keyword>
<keyword evidence="5 9" id="KW-0418">Kinase</keyword>
<dbReference type="AlphaFoldDB" id="W7U259"/>
<dbReference type="SMART" id="SM00562">
    <property type="entry name" value="NDK"/>
    <property type="match status" value="1"/>
</dbReference>
<evidence type="ECO:0000256" key="8">
    <source>
        <dbReference type="RuleBase" id="RU004011"/>
    </source>
</evidence>
<evidence type="ECO:0000256" key="5">
    <source>
        <dbReference type="ARBA" id="ARBA00022777"/>
    </source>
</evidence>
<dbReference type="SUPFAM" id="SSF54919">
    <property type="entry name" value="Nucleoside diphosphate kinase, NDK"/>
    <property type="match status" value="1"/>
</dbReference>
<dbReference type="InterPro" id="IPR036850">
    <property type="entry name" value="NDK-like_dom_sf"/>
</dbReference>
<dbReference type="PROSITE" id="PS00469">
    <property type="entry name" value="NDPK"/>
    <property type="match status" value="1"/>
</dbReference>
<dbReference type="GO" id="GO:0006228">
    <property type="term" value="P:UTP biosynthetic process"/>
    <property type="evidence" value="ECO:0007669"/>
    <property type="project" value="InterPro"/>
</dbReference>